<dbReference type="AlphaFoldDB" id="A0A6N8J658"/>
<protein>
    <submittedName>
        <fullName evidence="2">NAD(P)H-binding protein</fullName>
    </submittedName>
</protein>
<dbReference type="InterPro" id="IPR051604">
    <property type="entry name" value="Ergot_Alk_Oxidoreductase"/>
</dbReference>
<proteinExistence type="predicted"/>
<dbReference type="InterPro" id="IPR036291">
    <property type="entry name" value="NAD(P)-bd_dom_sf"/>
</dbReference>
<feature type="domain" description="NmrA-like" evidence="1">
    <location>
        <begin position="4"/>
        <end position="255"/>
    </location>
</feature>
<dbReference type="InterPro" id="IPR008030">
    <property type="entry name" value="NmrA-like"/>
</dbReference>
<dbReference type="OrthoDB" id="9780595at2"/>
<dbReference type="PANTHER" id="PTHR43162">
    <property type="match status" value="1"/>
</dbReference>
<comment type="caution">
    <text evidence="2">The sequence shown here is derived from an EMBL/GenBank/DDBJ whole genome shotgun (WGS) entry which is preliminary data.</text>
</comment>
<dbReference type="Pfam" id="PF05368">
    <property type="entry name" value="NmrA"/>
    <property type="match status" value="1"/>
</dbReference>
<dbReference type="EMBL" id="WRXO01000002">
    <property type="protein sequence ID" value="MVT40755.1"/>
    <property type="molecule type" value="Genomic_DNA"/>
</dbReference>
<reference evidence="2 3" key="1">
    <citation type="submission" date="2019-12" db="EMBL/GenBank/DDBJ databases">
        <title>The draft genomic sequence of strain Chitinophaga oryziterrae JCM 16595.</title>
        <authorList>
            <person name="Zhang X."/>
        </authorList>
    </citation>
    <scope>NUCLEOTIDE SEQUENCE [LARGE SCALE GENOMIC DNA]</scope>
    <source>
        <strain evidence="2 3">JCM 16595</strain>
    </source>
</reference>
<evidence type="ECO:0000313" key="3">
    <source>
        <dbReference type="Proteomes" id="UP000468388"/>
    </source>
</evidence>
<gene>
    <name evidence="2" type="ORF">GO495_09210</name>
</gene>
<dbReference type="Gene3D" id="3.40.50.720">
    <property type="entry name" value="NAD(P)-binding Rossmann-like Domain"/>
    <property type="match status" value="1"/>
</dbReference>
<dbReference type="Proteomes" id="UP000468388">
    <property type="component" value="Unassembled WGS sequence"/>
</dbReference>
<name>A0A6N8J658_9BACT</name>
<evidence type="ECO:0000313" key="2">
    <source>
        <dbReference type="EMBL" id="MVT40755.1"/>
    </source>
</evidence>
<dbReference type="RefSeq" id="WP_157299389.1">
    <property type="nucleotide sequence ID" value="NZ_BAAAZB010000010.1"/>
</dbReference>
<dbReference type="PANTHER" id="PTHR43162:SF1">
    <property type="entry name" value="PRESTALK A DIFFERENTIATION PROTEIN A"/>
    <property type="match status" value="1"/>
</dbReference>
<organism evidence="2 3">
    <name type="scientific">Chitinophaga oryziterrae</name>
    <dbReference type="NCBI Taxonomy" id="1031224"/>
    <lineage>
        <taxon>Bacteria</taxon>
        <taxon>Pseudomonadati</taxon>
        <taxon>Bacteroidota</taxon>
        <taxon>Chitinophagia</taxon>
        <taxon>Chitinophagales</taxon>
        <taxon>Chitinophagaceae</taxon>
        <taxon>Chitinophaga</taxon>
    </lineage>
</organism>
<dbReference type="Gene3D" id="3.90.25.10">
    <property type="entry name" value="UDP-galactose 4-epimerase, domain 1"/>
    <property type="match status" value="1"/>
</dbReference>
<dbReference type="CDD" id="cd05269">
    <property type="entry name" value="TMR_SDR_a"/>
    <property type="match status" value="1"/>
</dbReference>
<evidence type="ECO:0000259" key="1">
    <source>
        <dbReference type="Pfam" id="PF05368"/>
    </source>
</evidence>
<keyword evidence="3" id="KW-1185">Reference proteome</keyword>
<sequence>MAPKILITGASGNIGSTLVKILREQGIPFHAMLRSPNKDIPEAIQGDFNDPVSISKALQGIEKAFLLTNSSEQAENQQITFVELAKKAGVKHIVKLSQWAADKYSPVRFLRYHAAVEDKIRESGLTYTFLRPNLFMQGLLGFKEPIKQGKFFAAVGNARISAVDIRDIADVAAVALTQPGHENKIYNLTGPEAITHYQMAEELSKALNKQIIFIDVPPAAMKDAVLQVGFPEWQADGLIEDYAHYAKEEAASIESGIIDATGKPPRSFADFARDYAPAFA</sequence>
<accession>A0A6N8J658</accession>
<dbReference type="SUPFAM" id="SSF51735">
    <property type="entry name" value="NAD(P)-binding Rossmann-fold domains"/>
    <property type="match status" value="1"/>
</dbReference>